<accession>A3MXI8</accession>
<organism evidence="1 2">
    <name type="scientific">Pyrobaculum calidifontis (strain DSM 21063 / JCM 11548 / VA1)</name>
    <dbReference type="NCBI Taxonomy" id="410359"/>
    <lineage>
        <taxon>Archaea</taxon>
        <taxon>Thermoproteota</taxon>
        <taxon>Thermoprotei</taxon>
        <taxon>Thermoproteales</taxon>
        <taxon>Thermoproteaceae</taxon>
        <taxon>Pyrobaculum</taxon>
    </lineage>
</organism>
<proteinExistence type="predicted"/>
<protein>
    <recommendedName>
        <fullName evidence="3">NosL family protein</fullName>
    </recommendedName>
</protein>
<dbReference type="SUPFAM" id="SSF160387">
    <property type="entry name" value="NosL/MerB-like"/>
    <property type="match status" value="1"/>
</dbReference>
<sequence>MAGASLGAVLAAFWWRWGGAGGGSAGGVRRCGEVRLVYGREECPVCKMVVDYPPSSAAMRARVRGVERWYFFDDLGCMAVWYREVERQGGEVLEVCVRDRVDGGWIRGEDAVYLATGEFTAMQTGIVAVSPDNVEAYRRGVVKGPWRIETLDGPQNYSPPPPGEVRGVVDFKCLVEKFDYGAAWSVDPNWYRGC</sequence>
<dbReference type="eggNOG" id="arCOG04012">
    <property type="taxonomic scope" value="Archaea"/>
</dbReference>
<dbReference type="InterPro" id="IPR008719">
    <property type="entry name" value="N2O_reductase_NosL"/>
</dbReference>
<evidence type="ECO:0000313" key="2">
    <source>
        <dbReference type="Proteomes" id="UP000001431"/>
    </source>
</evidence>
<dbReference type="HOGENOM" id="CLU_1340771_0_0_2"/>
<evidence type="ECO:0000313" key="1">
    <source>
        <dbReference type="EMBL" id="ABO09355.1"/>
    </source>
</evidence>
<dbReference type="PANTHER" id="PTHR41247:SF1">
    <property type="entry name" value="HTH-TYPE TRANSCRIPTIONAL REPRESSOR YCNK"/>
    <property type="match status" value="1"/>
</dbReference>
<dbReference type="PANTHER" id="PTHR41247">
    <property type="entry name" value="HTH-TYPE TRANSCRIPTIONAL REPRESSOR YCNK"/>
    <property type="match status" value="1"/>
</dbReference>
<keyword evidence="2" id="KW-1185">Reference proteome</keyword>
<dbReference type="Proteomes" id="UP000001431">
    <property type="component" value="Chromosome"/>
</dbReference>
<dbReference type="AlphaFoldDB" id="A3MXI8"/>
<dbReference type="STRING" id="410359.Pcal_1939"/>
<reference evidence="1" key="1">
    <citation type="submission" date="2007-02" db="EMBL/GenBank/DDBJ databases">
        <title>Complete sequence of Pyrobaculum calidifontis JCM 11548.</title>
        <authorList>
            <consortium name="US DOE Joint Genome Institute"/>
            <person name="Copeland A."/>
            <person name="Lucas S."/>
            <person name="Lapidus A."/>
            <person name="Barry K."/>
            <person name="Glavina del Rio T."/>
            <person name="Dalin E."/>
            <person name="Tice H."/>
            <person name="Pitluck S."/>
            <person name="Chain P."/>
            <person name="Malfatti S."/>
            <person name="Shin M."/>
            <person name="Vergez L."/>
            <person name="Schmutz J."/>
            <person name="Larimer F."/>
            <person name="Land M."/>
            <person name="Hauser L."/>
            <person name="Kyrpides N."/>
            <person name="Mikhailova N."/>
            <person name="Cozen A.E."/>
            <person name="Fitz-Gibbon S.T."/>
            <person name="House C.H."/>
            <person name="Saltikov C."/>
            <person name="Lowe T.M."/>
            <person name="Richardson P."/>
        </authorList>
    </citation>
    <scope>NUCLEOTIDE SEQUENCE [LARGE SCALE GENOMIC DNA]</scope>
    <source>
        <strain evidence="1">JCM 11548</strain>
    </source>
</reference>
<gene>
    <name evidence="1" type="ordered locus">Pcal_1939</name>
</gene>
<dbReference type="EMBL" id="CP000561">
    <property type="protein sequence ID" value="ABO09355.1"/>
    <property type="molecule type" value="Genomic_DNA"/>
</dbReference>
<evidence type="ECO:0008006" key="3">
    <source>
        <dbReference type="Google" id="ProtNLM"/>
    </source>
</evidence>
<dbReference type="KEGG" id="pcl:Pcal_1939"/>
<name>A3MXI8_PYRCJ</name>